<proteinExistence type="predicted"/>
<keyword evidence="1" id="KW-0472">Membrane</keyword>
<organism evidence="2 3">
    <name type="scientific">Nonomuraea zeae</name>
    <dbReference type="NCBI Taxonomy" id="1642303"/>
    <lineage>
        <taxon>Bacteria</taxon>
        <taxon>Bacillati</taxon>
        <taxon>Actinomycetota</taxon>
        <taxon>Actinomycetes</taxon>
        <taxon>Streptosporangiales</taxon>
        <taxon>Streptosporangiaceae</taxon>
        <taxon>Nonomuraea</taxon>
    </lineage>
</organism>
<dbReference type="Proteomes" id="UP000306628">
    <property type="component" value="Unassembled WGS sequence"/>
</dbReference>
<accession>A0A5S4GUP8</accession>
<evidence type="ECO:0000256" key="1">
    <source>
        <dbReference type="SAM" id="Phobius"/>
    </source>
</evidence>
<dbReference type="AlphaFoldDB" id="A0A5S4GUP8"/>
<evidence type="ECO:0000313" key="2">
    <source>
        <dbReference type="EMBL" id="TMR36499.1"/>
    </source>
</evidence>
<dbReference type="RefSeq" id="WP_138689535.1">
    <property type="nucleotide sequence ID" value="NZ_JBHSAZ010000048.1"/>
</dbReference>
<gene>
    <name evidence="2" type="ORF">ETD85_10970</name>
</gene>
<comment type="caution">
    <text evidence="2">The sequence shown here is derived from an EMBL/GenBank/DDBJ whole genome shotgun (WGS) entry which is preliminary data.</text>
</comment>
<protein>
    <submittedName>
        <fullName evidence="2">Uncharacterized protein</fullName>
    </submittedName>
</protein>
<dbReference type="EMBL" id="VCKX01000024">
    <property type="protein sequence ID" value="TMR36499.1"/>
    <property type="molecule type" value="Genomic_DNA"/>
</dbReference>
<reference evidence="2 3" key="1">
    <citation type="submission" date="2019-05" db="EMBL/GenBank/DDBJ databases">
        <title>Draft genome sequence of Nonomuraea zeae DSM 100528.</title>
        <authorList>
            <person name="Saricaoglu S."/>
            <person name="Isik K."/>
        </authorList>
    </citation>
    <scope>NUCLEOTIDE SEQUENCE [LARGE SCALE GENOMIC DNA]</scope>
    <source>
        <strain evidence="2 3">DSM 100528</strain>
    </source>
</reference>
<name>A0A5S4GUP8_9ACTN</name>
<keyword evidence="3" id="KW-1185">Reference proteome</keyword>
<keyword evidence="1" id="KW-0812">Transmembrane</keyword>
<evidence type="ECO:0000313" key="3">
    <source>
        <dbReference type="Proteomes" id="UP000306628"/>
    </source>
</evidence>
<feature type="transmembrane region" description="Helical" evidence="1">
    <location>
        <begin position="79"/>
        <end position="102"/>
    </location>
</feature>
<sequence>MSMITTAGWERTGWWARRAGRRGDLDARWAAKGEDLFWHGYEIHISPTGFLVGEANPFAASVPLIRVPATPPATSDMEVVVVVGIAVAVAAVLICTCSVVVLRRRRRERG</sequence>
<keyword evidence="1" id="KW-1133">Transmembrane helix</keyword>